<dbReference type="AlphaFoldDB" id="A0A9P5JWG6"/>
<feature type="region of interest" description="Disordered" evidence="1">
    <location>
        <begin position="295"/>
        <end position="341"/>
    </location>
</feature>
<dbReference type="EMBL" id="WHVB01000046">
    <property type="protein sequence ID" value="KAF8465585.1"/>
    <property type="molecule type" value="Genomic_DNA"/>
</dbReference>
<evidence type="ECO:0000256" key="2">
    <source>
        <dbReference type="SAM" id="Phobius"/>
    </source>
</evidence>
<evidence type="ECO:0000256" key="3">
    <source>
        <dbReference type="SAM" id="SignalP"/>
    </source>
</evidence>
<keyword evidence="2" id="KW-0812">Transmembrane</keyword>
<feature type="region of interest" description="Disordered" evidence="1">
    <location>
        <begin position="173"/>
        <end position="204"/>
    </location>
</feature>
<dbReference type="Proteomes" id="UP000759537">
    <property type="component" value="Unassembled WGS sequence"/>
</dbReference>
<name>A0A9P5JWG6_9AGAM</name>
<evidence type="ECO:0008006" key="6">
    <source>
        <dbReference type="Google" id="ProtNLM"/>
    </source>
</evidence>
<organism evidence="4 5">
    <name type="scientific">Russula ochroleuca</name>
    <dbReference type="NCBI Taxonomy" id="152965"/>
    <lineage>
        <taxon>Eukaryota</taxon>
        <taxon>Fungi</taxon>
        <taxon>Dikarya</taxon>
        <taxon>Basidiomycota</taxon>
        <taxon>Agaricomycotina</taxon>
        <taxon>Agaricomycetes</taxon>
        <taxon>Russulales</taxon>
        <taxon>Russulaceae</taxon>
        <taxon>Russula</taxon>
    </lineage>
</organism>
<evidence type="ECO:0000313" key="4">
    <source>
        <dbReference type="EMBL" id="KAF8465585.1"/>
    </source>
</evidence>
<feature type="compositionally biased region" description="Polar residues" evidence="1">
    <location>
        <begin position="317"/>
        <end position="332"/>
    </location>
</feature>
<feature type="chain" id="PRO_5040421871" description="Transmembrane protein" evidence="3">
    <location>
        <begin position="21"/>
        <end position="341"/>
    </location>
</feature>
<dbReference type="OrthoDB" id="2576311at2759"/>
<protein>
    <recommendedName>
        <fullName evidence="6">Transmembrane protein</fullName>
    </recommendedName>
</protein>
<accession>A0A9P5JWG6</accession>
<keyword evidence="5" id="KW-1185">Reference proteome</keyword>
<keyword evidence="2" id="KW-0472">Membrane</keyword>
<gene>
    <name evidence="4" type="ORF">DFH94DRAFT_782747</name>
</gene>
<feature type="transmembrane region" description="Helical" evidence="2">
    <location>
        <begin position="207"/>
        <end position="230"/>
    </location>
</feature>
<sequence>MSPLVAPLVSLLLFSGFVAAQVVAPDCSLTWGWTFNSLDQNACTVAAYLMSTCNGGSFTINSLQPGYSYTGPSGIDDSNLCKCNTVAYSLISACDACQGAQWITWSEYMFNCTKVLPPSSFPNPIPSGTRVPQWALLDVTSENNWNSNKSYAVGDSPELAPGAVLASGATVSASATGPVSPHSTSPRESSSTTPAPTHTGSSSNAGAIAGGVVGGVAAISIAVAAIFFFLRRQQPQAPSAAVPGVGPFQPPMDEIQRPLTDNETYTAYTASSVPASSLPGTPVVPMRLYDPSDPTTFPGYQGIPQSPATPEGALPSHSGTGNSLATMQTSGPQGYHGLPTV</sequence>
<proteinExistence type="predicted"/>
<keyword evidence="2" id="KW-1133">Transmembrane helix</keyword>
<evidence type="ECO:0000313" key="5">
    <source>
        <dbReference type="Proteomes" id="UP000759537"/>
    </source>
</evidence>
<reference evidence="4" key="2">
    <citation type="journal article" date="2020" name="Nat. Commun.">
        <title>Large-scale genome sequencing of mycorrhizal fungi provides insights into the early evolution of symbiotic traits.</title>
        <authorList>
            <person name="Miyauchi S."/>
            <person name="Kiss E."/>
            <person name="Kuo A."/>
            <person name="Drula E."/>
            <person name="Kohler A."/>
            <person name="Sanchez-Garcia M."/>
            <person name="Morin E."/>
            <person name="Andreopoulos B."/>
            <person name="Barry K.W."/>
            <person name="Bonito G."/>
            <person name="Buee M."/>
            <person name="Carver A."/>
            <person name="Chen C."/>
            <person name="Cichocki N."/>
            <person name="Clum A."/>
            <person name="Culley D."/>
            <person name="Crous P.W."/>
            <person name="Fauchery L."/>
            <person name="Girlanda M."/>
            <person name="Hayes R.D."/>
            <person name="Keri Z."/>
            <person name="LaButti K."/>
            <person name="Lipzen A."/>
            <person name="Lombard V."/>
            <person name="Magnuson J."/>
            <person name="Maillard F."/>
            <person name="Murat C."/>
            <person name="Nolan M."/>
            <person name="Ohm R.A."/>
            <person name="Pangilinan J."/>
            <person name="Pereira M.F."/>
            <person name="Perotto S."/>
            <person name="Peter M."/>
            <person name="Pfister S."/>
            <person name="Riley R."/>
            <person name="Sitrit Y."/>
            <person name="Stielow J.B."/>
            <person name="Szollosi G."/>
            <person name="Zifcakova L."/>
            <person name="Stursova M."/>
            <person name="Spatafora J.W."/>
            <person name="Tedersoo L."/>
            <person name="Vaario L.M."/>
            <person name="Yamada A."/>
            <person name="Yan M."/>
            <person name="Wang P."/>
            <person name="Xu J."/>
            <person name="Bruns T."/>
            <person name="Baldrian P."/>
            <person name="Vilgalys R."/>
            <person name="Dunand C."/>
            <person name="Henrissat B."/>
            <person name="Grigoriev I.V."/>
            <person name="Hibbett D."/>
            <person name="Nagy L.G."/>
            <person name="Martin F.M."/>
        </authorList>
    </citation>
    <scope>NUCLEOTIDE SEQUENCE</scope>
    <source>
        <strain evidence="4">Prilba</strain>
    </source>
</reference>
<evidence type="ECO:0000256" key="1">
    <source>
        <dbReference type="SAM" id="MobiDB-lite"/>
    </source>
</evidence>
<comment type="caution">
    <text evidence="4">The sequence shown here is derived from an EMBL/GenBank/DDBJ whole genome shotgun (WGS) entry which is preliminary data.</text>
</comment>
<feature type="signal peptide" evidence="3">
    <location>
        <begin position="1"/>
        <end position="20"/>
    </location>
</feature>
<reference evidence="4" key="1">
    <citation type="submission" date="2019-10" db="EMBL/GenBank/DDBJ databases">
        <authorList>
            <consortium name="DOE Joint Genome Institute"/>
            <person name="Kuo A."/>
            <person name="Miyauchi S."/>
            <person name="Kiss E."/>
            <person name="Drula E."/>
            <person name="Kohler A."/>
            <person name="Sanchez-Garcia M."/>
            <person name="Andreopoulos B."/>
            <person name="Barry K.W."/>
            <person name="Bonito G."/>
            <person name="Buee M."/>
            <person name="Carver A."/>
            <person name="Chen C."/>
            <person name="Cichocki N."/>
            <person name="Clum A."/>
            <person name="Culley D."/>
            <person name="Crous P.W."/>
            <person name="Fauchery L."/>
            <person name="Girlanda M."/>
            <person name="Hayes R."/>
            <person name="Keri Z."/>
            <person name="LaButti K."/>
            <person name="Lipzen A."/>
            <person name="Lombard V."/>
            <person name="Magnuson J."/>
            <person name="Maillard F."/>
            <person name="Morin E."/>
            <person name="Murat C."/>
            <person name="Nolan M."/>
            <person name="Ohm R."/>
            <person name="Pangilinan J."/>
            <person name="Pereira M."/>
            <person name="Perotto S."/>
            <person name="Peter M."/>
            <person name="Riley R."/>
            <person name="Sitrit Y."/>
            <person name="Stielow B."/>
            <person name="Szollosi G."/>
            <person name="Zifcakova L."/>
            <person name="Stursova M."/>
            <person name="Spatafora J.W."/>
            <person name="Tedersoo L."/>
            <person name="Vaario L.-M."/>
            <person name="Yamada A."/>
            <person name="Yan M."/>
            <person name="Wang P."/>
            <person name="Xu J."/>
            <person name="Bruns T."/>
            <person name="Baldrian P."/>
            <person name="Vilgalys R."/>
            <person name="Henrissat B."/>
            <person name="Grigoriev I.V."/>
            <person name="Hibbett D."/>
            <person name="Nagy L.G."/>
            <person name="Martin F.M."/>
        </authorList>
    </citation>
    <scope>NUCLEOTIDE SEQUENCE</scope>
    <source>
        <strain evidence="4">Prilba</strain>
    </source>
</reference>
<keyword evidence="3" id="KW-0732">Signal</keyword>